<reference evidence="2 3" key="1">
    <citation type="submission" date="2019-02" db="EMBL/GenBank/DDBJ databases">
        <title>Draft genome sequence of Amycolatopsis sp. 8-3EHSu isolated from roots of Suaeda maritima.</title>
        <authorList>
            <person name="Duangmal K."/>
            <person name="Chantavorakit T."/>
        </authorList>
    </citation>
    <scope>NUCLEOTIDE SEQUENCE [LARGE SCALE GENOMIC DNA]</scope>
    <source>
        <strain evidence="2 3">8-3EHSu</strain>
    </source>
</reference>
<organism evidence="2 3">
    <name type="scientific">Amycolatopsis suaedae</name>
    <dbReference type="NCBI Taxonomy" id="2510978"/>
    <lineage>
        <taxon>Bacteria</taxon>
        <taxon>Bacillati</taxon>
        <taxon>Actinomycetota</taxon>
        <taxon>Actinomycetes</taxon>
        <taxon>Pseudonocardiales</taxon>
        <taxon>Pseudonocardiaceae</taxon>
        <taxon>Amycolatopsis</taxon>
    </lineage>
</organism>
<evidence type="ECO:0000256" key="1">
    <source>
        <dbReference type="SAM" id="SignalP"/>
    </source>
</evidence>
<dbReference type="OrthoDB" id="4527292at2"/>
<dbReference type="PANTHER" id="PTHR48098:SF1">
    <property type="entry name" value="DIACYLGLYCEROL ACYLTRANSFERASE_MYCOLYLTRANSFERASE AG85A"/>
    <property type="match status" value="1"/>
</dbReference>
<comment type="caution">
    <text evidence="2">The sequence shown here is derived from an EMBL/GenBank/DDBJ whole genome shotgun (WGS) entry which is preliminary data.</text>
</comment>
<name>A0A4Q7J4C2_9PSEU</name>
<dbReference type="Gene3D" id="3.40.50.1820">
    <property type="entry name" value="alpha/beta hydrolase"/>
    <property type="match status" value="1"/>
</dbReference>
<evidence type="ECO:0000313" key="3">
    <source>
        <dbReference type="Proteomes" id="UP000292003"/>
    </source>
</evidence>
<dbReference type="GO" id="GO:0016747">
    <property type="term" value="F:acyltransferase activity, transferring groups other than amino-acyl groups"/>
    <property type="evidence" value="ECO:0007669"/>
    <property type="project" value="TreeGrafter"/>
</dbReference>
<dbReference type="AlphaFoldDB" id="A0A4Q7J4C2"/>
<sequence length="356" mass="37768">MRKILAALAAAVMLTGLSAAVPAAAQAAPPVFRDGNGLTVVKQPEWVKDSDRTFTFTVRSEQVARYSVLPGQVSGEHVIMVTLPEGYDSSGGTRYPVQYHLHGHPDYPNTPMNQLMFESSTTGGVPLITVAPNGSGRGWYTNWVNPPASIGQQNWQNFHLDQVIPFVDANLRTIASRDARAISGHSMGGFGAFHYAETRPELFGYVGAFSGGLDLLNQAQRAAVVGTTQLPGSGSPTVPADAIFGVPVWPLDTVWNAKSPAQHVGSLRGMGVAMYTGNGGNLTENPAQAVVEKVARDTNLVTRDHLAAAGIPHTFIDYGDGSTWAEGCNGKHAQPACLVADMKHFVGLLMGSLTHP</sequence>
<protein>
    <submittedName>
        <fullName evidence="2">Esterase</fullName>
    </submittedName>
</protein>
<dbReference type="InterPro" id="IPR000801">
    <property type="entry name" value="Esterase-like"/>
</dbReference>
<accession>A0A4Q7J4C2</accession>
<keyword evidence="3" id="KW-1185">Reference proteome</keyword>
<dbReference type="PANTHER" id="PTHR48098">
    <property type="entry name" value="ENTEROCHELIN ESTERASE-RELATED"/>
    <property type="match status" value="1"/>
</dbReference>
<dbReference type="RefSeq" id="WP_130476827.1">
    <property type="nucleotide sequence ID" value="NZ_SFCC01000009.1"/>
</dbReference>
<gene>
    <name evidence="2" type="ORF">EWH70_19220</name>
</gene>
<dbReference type="SUPFAM" id="SSF53474">
    <property type="entry name" value="alpha/beta-Hydrolases"/>
    <property type="match status" value="1"/>
</dbReference>
<dbReference type="Proteomes" id="UP000292003">
    <property type="component" value="Unassembled WGS sequence"/>
</dbReference>
<proteinExistence type="predicted"/>
<dbReference type="InterPro" id="IPR029058">
    <property type="entry name" value="AB_hydrolase_fold"/>
</dbReference>
<dbReference type="Pfam" id="PF00756">
    <property type="entry name" value="Esterase"/>
    <property type="match status" value="1"/>
</dbReference>
<feature type="signal peptide" evidence="1">
    <location>
        <begin position="1"/>
        <end position="27"/>
    </location>
</feature>
<feature type="chain" id="PRO_5020709541" evidence="1">
    <location>
        <begin position="28"/>
        <end position="356"/>
    </location>
</feature>
<dbReference type="InterPro" id="IPR050583">
    <property type="entry name" value="Mycobacterial_A85_antigen"/>
</dbReference>
<dbReference type="EMBL" id="SFCC01000009">
    <property type="protein sequence ID" value="RZQ62400.1"/>
    <property type="molecule type" value="Genomic_DNA"/>
</dbReference>
<keyword evidence="1" id="KW-0732">Signal</keyword>
<evidence type="ECO:0000313" key="2">
    <source>
        <dbReference type="EMBL" id="RZQ62400.1"/>
    </source>
</evidence>